<dbReference type="STRING" id="765440.A0A0C3B1Q5"/>
<dbReference type="SUPFAM" id="SSF53335">
    <property type="entry name" value="S-adenosyl-L-methionine-dependent methyltransferases"/>
    <property type="match status" value="1"/>
</dbReference>
<keyword evidence="3" id="KW-0949">S-adenosyl-L-methionine</keyword>
<keyword evidence="1" id="KW-0489">Methyltransferase</keyword>
<accession>A0A0C3B1Q5</accession>
<dbReference type="GO" id="GO:0032259">
    <property type="term" value="P:methylation"/>
    <property type="evidence" value="ECO:0007669"/>
    <property type="project" value="UniProtKB-KW"/>
</dbReference>
<dbReference type="InterPro" id="IPR001077">
    <property type="entry name" value="COMT_C"/>
</dbReference>
<evidence type="ECO:0000256" key="3">
    <source>
        <dbReference type="ARBA" id="ARBA00022691"/>
    </source>
</evidence>
<dbReference type="SUPFAM" id="SSF46785">
    <property type="entry name" value="Winged helix' DNA-binding domain"/>
    <property type="match status" value="1"/>
</dbReference>
<evidence type="ECO:0000259" key="4">
    <source>
        <dbReference type="Pfam" id="PF00891"/>
    </source>
</evidence>
<keyword evidence="6" id="KW-1185">Reference proteome</keyword>
<reference evidence="6" key="2">
    <citation type="submission" date="2015-01" db="EMBL/GenBank/DDBJ databases">
        <title>Evolutionary Origins and Diversification of the Mycorrhizal Mutualists.</title>
        <authorList>
            <consortium name="DOE Joint Genome Institute"/>
            <consortium name="Mycorrhizal Genomics Consortium"/>
            <person name="Kohler A."/>
            <person name="Kuo A."/>
            <person name="Nagy L.G."/>
            <person name="Floudas D."/>
            <person name="Copeland A."/>
            <person name="Barry K.W."/>
            <person name="Cichocki N."/>
            <person name="Veneault-Fourrey C."/>
            <person name="LaButti K."/>
            <person name="Lindquist E.A."/>
            <person name="Lipzen A."/>
            <person name="Lundell T."/>
            <person name="Morin E."/>
            <person name="Murat C."/>
            <person name="Riley R."/>
            <person name="Ohm R."/>
            <person name="Sun H."/>
            <person name="Tunlid A."/>
            <person name="Henrissat B."/>
            <person name="Grigoriev I.V."/>
            <person name="Hibbett D.S."/>
            <person name="Martin F."/>
        </authorList>
    </citation>
    <scope>NUCLEOTIDE SEQUENCE [LARGE SCALE GENOMIC DNA]</scope>
    <source>
        <strain evidence="6">F 1598</strain>
    </source>
</reference>
<keyword evidence="2" id="KW-0808">Transferase</keyword>
<dbReference type="PANTHER" id="PTHR43712:SF2">
    <property type="entry name" value="O-METHYLTRANSFERASE CICE"/>
    <property type="match status" value="1"/>
</dbReference>
<dbReference type="Pfam" id="PF00891">
    <property type="entry name" value="Methyltransf_2"/>
    <property type="match status" value="1"/>
</dbReference>
<dbReference type="Gene3D" id="1.10.10.10">
    <property type="entry name" value="Winged helix-like DNA-binding domain superfamily/Winged helix DNA-binding domain"/>
    <property type="match status" value="1"/>
</dbReference>
<dbReference type="GO" id="GO:0046983">
    <property type="term" value="F:protein dimerization activity"/>
    <property type="evidence" value="ECO:0007669"/>
    <property type="project" value="InterPro"/>
</dbReference>
<dbReference type="InterPro" id="IPR036390">
    <property type="entry name" value="WH_DNA-bd_sf"/>
</dbReference>
<gene>
    <name evidence="5" type="ORF">PILCRDRAFT_536126</name>
</gene>
<proteinExistence type="predicted"/>
<dbReference type="AlphaFoldDB" id="A0A0C3B1Q5"/>
<dbReference type="InterPro" id="IPR016461">
    <property type="entry name" value="COMT-like"/>
</dbReference>
<evidence type="ECO:0000313" key="5">
    <source>
        <dbReference type="EMBL" id="KIM80123.1"/>
    </source>
</evidence>
<dbReference type="InterPro" id="IPR029063">
    <property type="entry name" value="SAM-dependent_MTases_sf"/>
</dbReference>
<dbReference type="InParanoid" id="A0A0C3B1Q5"/>
<reference evidence="5 6" key="1">
    <citation type="submission" date="2014-04" db="EMBL/GenBank/DDBJ databases">
        <authorList>
            <consortium name="DOE Joint Genome Institute"/>
            <person name="Kuo A."/>
            <person name="Tarkka M."/>
            <person name="Buscot F."/>
            <person name="Kohler A."/>
            <person name="Nagy L.G."/>
            <person name="Floudas D."/>
            <person name="Copeland A."/>
            <person name="Barry K.W."/>
            <person name="Cichocki N."/>
            <person name="Veneault-Fourrey C."/>
            <person name="LaButti K."/>
            <person name="Lindquist E.A."/>
            <person name="Lipzen A."/>
            <person name="Lundell T."/>
            <person name="Morin E."/>
            <person name="Murat C."/>
            <person name="Sun H."/>
            <person name="Tunlid A."/>
            <person name="Henrissat B."/>
            <person name="Grigoriev I.V."/>
            <person name="Hibbett D.S."/>
            <person name="Martin F."/>
            <person name="Nordberg H.P."/>
            <person name="Cantor M.N."/>
            <person name="Hua S.X."/>
        </authorList>
    </citation>
    <scope>NUCLEOTIDE SEQUENCE [LARGE SCALE GENOMIC DNA]</scope>
    <source>
        <strain evidence="5 6">F 1598</strain>
    </source>
</reference>
<dbReference type="PROSITE" id="PS51683">
    <property type="entry name" value="SAM_OMT_II"/>
    <property type="match status" value="1"/>
</dbReference>
<dbReference type="EMBL" id="KN833005">
    <property type="protein sequence ID" value="KIM80123.1"/>
    <property type="molecule type" value="Genomic_DNA"/>
</dbReference>
<dbReference type="InterPro" id="IPR036388">
    <property type="entry name" value="WH-like_DNA-bd_sf"/>
</dbReference>
<dbReference type="Proteomes" id="UP000054166">
    <property type="component" value="Unassembled WGS sequence"/>
</dbReference>
<dbReference type="OrthoDB" id="2410195at2759"/>
<feature type="domain" description="O-methyltransferase C-terminal" evidence="4">
    <location>
        <begin position="208"/>
        <end position="380"/>
    </location>
</feature>
<evidence type="ECO:0000313" key="6">
    <source>
        <dbReference type="Proteomes" id="UP000054166"/>
    </source>
</evidence>
<name>A0A0C3B1Q5_PILCF</name>
<dbReference type="Gene3D" id="3.40.50.150">
    <property type="entry name" value="Vaccinia Virus protein VP39"/>
    <property type="match status" value="1"/>
</dbReference>
<protein>
    <recommendedName>
        <fullName evidence="4">O-methyltransferase C-terminal domain-containing protein</fullName>
    </recommendedName>
</protein>
<organism evidence="5 6">
    <name type="scientific">Piloderma croceum (strain F 1598)</name>
    <dbReference type="NCBI Taxonomy" id="765440"/>
    <lineage>
        <taxon>Eukaryota</taxon>
        <taxon>Fungi</taxon>
        <taxon>Dikarya</taxon>
        <taxon>Basidiomycota</taxon>
        <taxon>Agaricomycotina</taxon>
        <taxon>Agaricomycetes</taxon>
        <taxon>Agaricomycetidae</taxon>
        <taxon>Atheliales</taxon>
        <taxon>Atheliaceae</taxon>
        <taxon>Piloderma</taxon>
    </lineage>
</organism>
<evidence type="ECO:0000256" key="2">
    <source>
        <dbReference type="ARBA" id="ARBA00022679"/>
    </source>
</evidence>
<sequence>MATPLSALSKLISSGIVTIESTYAKHGADFPSIDEPFRPGPLDGDEALSETVDIVIAAAAQLIALIKPAPRTMIESACLFHVPATLLVVENAHVAETLREAGPQGLHIKDIGERCGVDPQKVGRILRYLATNHIFSEIAPDVFANNRISSVLDTGKSVAVIKADPIAKHDNTSGLPALVSHCTDEMMKAVVHLADNVLDPNITSSQEITQSVFSRAFNQGPPFEFFEKPGNEFRLRRFGAGMHGMSMAFSTGALLTGFDWKSLPQDALVVDVGGGVGSSSLQLLKHYPQLRFVIQEKPKVVEDGKKFWEHADPEALKSGRVELKVHDFFEPQPIKDAAVFFLRFITHDWPDKYAKQILKHLRASALPSTKLIFNDFLVPYAGPTKGQFSDISGSEMPRAPYPLMPNLGTVSNQSVMADMQMMVSFNALERTIGQFISLVEGTGWRLKSIGRSSGSSVCLMVFETVAI</sequence>
<evidence type="ECO:0000256" key="1">
    <source>
        <dbReference type="ARBA" id="ARBA00022603"/>
    </source>
</evidence>
<dbReference type="HOGENOM" id="CLU_005533_0_3_1"/>
<dbReference type="GO" id="GO:0008171">
    <property type="term" value="F:O-methyltransferase activity"/>
    <property type="evidence" value="ECO:0007669"/>
    <property type="project" value="InterPro"/>
</dbReference>
<dbReference type="PANTHER" id="PTHR43712">
    <property type="entry name" value="PUTATIVE (AFU_ORTHOLOGUE AFUA_4G14580)-RELATED"/>
    <property type="match status" value="1"/>
</dbReference>